<dbReference type="OrthoDB" id="9997422at2759"/>
<dbReference type="AlphaFoldDB" id="A0A8E2F2X9"/>
<dbReference type="PANTHER" id="PTHR21248">
    <property type="entry name" value="CARDIOLIPIN SYNTHASE"/>
    <property type="match status" value="1"/>
</dbReference>
<proteinExistence type="predicted"/>
<dbReference type="GO" id="GO:0032049">
    <property type="term" value="P:cardiolipin biosynthetic process"/>
    <property type="evidence" value="ECO:0007669"/>
    <property type="project" value="UniProtKB-ARBA"/>
</dbReference>
<organism evidence="3 4">
    <name type="scientific">Glonium stellatum</name>
    <dbReference type="NCBI Taxonomy" id="574774"/>
    <lineage>
        <taxon>Eukaryota</taxon>
        <taxon>Fungi</taxon>
        <taxon>Dikarya</taxon>
        <taxon>Ascomycota</taxon>
        <taxon>Pezizomycotina</taxon>
        <taxon>Dothideomycetes</taxon>
        <taxon>Pleosporomycetidae</taxon>
        <taxon>Gloniales</taxon>
        <taxon>Gloniaceae</taxon>
        <taxon>Glonium</taxon>
    </lineage>
</organism>
<keyword evidence="4" id="KW-1185">Reference proteome</keyword>
<dbReference type="PANTHER" id="PTHR21248:SF22">
    <property type="entry name" value="PHOSPHOLIPASE D"/>
    <property type="match status" value="1"/>
</dbReference>
<evidence type="ECO:0000256" key="1">
    <source>
        <dbReference type="SAM" id="MobiDB-lite"/>
    </source>
</evidence>
<reference evidence="3 4" key="1">
    <citation type="journal article" date="2016" name="Nat. Commun.">
        <title>Ectomycorrhizal ecology is imprinted in the genome of the dominant symbiotic fungus Cenococcum geophilum.</title>
        <authorList>
            <consortium name="DOE Joint Genome Institute"/>
            <person name="Peter M."/>
            <person name="Kohler A."/>
            <person name="Ohm R.A."/>
            <person name="Kuo A."/>
            <person name="Krutzmann J."/>
            <person name="Morin E."/>
            <person name="Arend M."/>
            <person name="Barry K.W."/>
            <person name="Binder M."/>
            <person name="Choi C."/>
            <person name="Clum A."/>
            <person name="Copeland A."/>
            <person name="Grisel N."/>
            <person name="Haridas S."/>
            <person name="Kipfer T."/>
            <person name="LaButti K."/>
            <person name="Lindquist E."/>
            <person name="Lipzen A."/>
            <person name="Maire R."/>
            <person name="Meier B."/>
            <person name="Mihaltcheva S."/>
            <person name="Molinier V."/>
            <person name="Murat C."/>
            <person name="Poggeler S."/>
            <person name="Quandt C.A."/>
            <person name="Sperisen C."/>
            <person name="Tritt A."/>
            <person name="Tisserant E."/>
            <person name="Crous P.W."/>
            <person name="Henrissat B."/>
            <person name="Nehls U."/>
            <person name="Egli S."/>
            <person name="Spatafora J.W."/>
            <person name="Grigoriev I.V."/>
            <person name="Martin F.M."/>
        </authorList>
    </citation>
    <scope>NUCLEOTIDE SEQUENCE [LARGE SCALE GENOMIC DNA]</scope>
    <source>
        <strain evidence="3 4">CBS 207.34</strain>
    </source>
</reference>
<dbReference type="GO" id="GO:0030572">
    <property type="term" value="F:phosphatidyltransferase activity"/>
    <property type="evidence" value="ECO:0007669"/>
    <property type="project" value="UniProtKB-ARBA"/>
</dbReference>
<sequence length="640" mass="71303">MATTISDKVYNLCQAETTVLSEYARDPTQAPGKIAARLYGSEGVSVLERKPPRNRTPASDEDLERAYRCGKFGKTRPSELFLRVFHDALLTLEHDPLVGCVSPPLMGSRGVIPLSVIGTIVDICRHMSNLIVRAEKEVFLATNFWMNSDSSLLITDAIRELSRRAGARGTKVVVKIMYDRGHLKQVVDNHTLANEDDYTGKAVNMPHPLEIPNVDLQVMNYHRPMLGTFHCKFMVVDRKIGVVSSNNIQSNDNYEMATHLEGPIVDSLYDLGLISWDKNLDPPLPLHNTPVAEDDYPTFKEKSFIDLFDSNGKLRAPVRDTGVMSDNTDGDAGREPKHTGPDPHFDVDCAAEVIRNQSSLSPRGNEKRMDLVAKHLNESTHLDIQPTAPECPPEEDMTPLIPHAPHEAFPIALVNRKPWGAPNHSCVYTPQNEAWLSAIRNAKNTVFIQTPNLNAVPLLPEIAAAVRRGVTVVYYVCLGYNDSGELLPFQGGNNEVAANKLYQELDEEQRKLLHVFYYVAKDQTNPIHNRFKKRSCHIKLLVVDETLGIQGNGNQDTQSWYHSQETNIMIDSPVICKAWLDGIRRNQNTHLYGAASQEDGVWRDKDGNEAPGSIGKNPGKFAWAKGFYGAVQRVRGAGGF</sequence>
<dbReference type="SUPFAM" id="SSF56024">
    <property type="entry name" value="Phospholipase D/nuclease"/>
    <property type="match status" value="2"/>
</dbReference>
<dbReference type="Gene3D" id="3.30.870.10">
    <property type="entry name" value="Endonuclease Chain A"/>
    <property type="match status" value="2"/>
</dbReference>
<evidence type="ECO:0000313" key="3">
    <source>
        <dbReference type="EMBL" id="OCL09501.1"/>
    </source>
</evidence>
<dbReference type="Proteomes" id="UP000250140">
    <property type="component" value="Unassembled WGS sequence"/>
</dbReference>
<name>A0A8E2F2X9_9PEZI</name>
<gene>
    <name evidence="3" type="ORF">AOQ84DRAFT_291103</name>
</gene>
<protein>
    <recommendedName>
        <fullName evidence="2">PLD phosphodiesterase domain-containing protein</fullName>
    </recommendedName>
</protein>
<dbReference type="Pfam" id="PF13091">
    <property type="entry name" value="PLDc_2"/>
    <property type="match status" value="1"/>
</dbReference>
<accession>A0A8E2F2X9</accession>
<dbReference type="PROSITE" id="PS50035">
    <property type="entry name" value="PLD"/>
    <property type="match status" value="1"/>
</dbReference>
<dbReference type="EMBL" id="KV749425">
    <property type="protein sequence ID" value="OCL09501.1"/>
    <property type="molecule type" value="Genomic_DNA"/>
</dbReference>
<dbReference type="CDD" id="cd00138">
    <property type="entry name" value="PLDc_SF"/>
    <property type="match status" value="2"/>
</dbReference>
<feature type="domain" description="PLD phosphodiesterase" evidence="2">
    <location>
        <begin position="225"/>
        <end position="252"/>
    </location>
</feature>
<feature type="compositionally biased region" description="Basic and acidic residues" evidence="1">
    <location>
        <begin position="331"/>
        <end position="344"/>
    </location>
</feature>
<dbReference type="InterPro" id="IPR001736">
    <property type="entry name" value="PLipase_D/transphosphatidylase"/>
</dbReference>
<feature type="region of interest" description="Disordered" evidence="1">
    <location>
        <begin position="318"/>
        <end position="344"/>
    </location>
</feature>
<evidence type="ECO:0000259" key="2">
    <source>
        <dbReference type="PROSITE" id="PS50035"/>
    </source>
</evidence>
<evidence type="ECO:0000313" key="4">
    <source>
        <dbReference type="Proteomes" id="UP000250140"/>
    </source>
</evidence>
<dbReference type="InterPro" id="IPR025202">
    <property type="entry name" value="PLD-like_dom"/>
</dbReference>